<dbReference type="PANTHER" id="PTHR24058">
    <property type="entry name" value="DUAL SPECIFICITY PROTEIN KINASE"/>
    <property type="match status" value="1"/>
</dbReference>
<evidence type="ECO:0000256" key="5">
    <source>
        <dbReference type="ARBA" id="ARBA00022840"/>
    </source>
</evidence>
<dbReference type="STRING" id="135651.G0N542"/>
<dbReference type="Gene3D" id="1.10.510.10">
    <property type="entry name" value="Transferase(Phosphotransferase) domain 1"/>
    <property type="match status" value="1"/>
</dbReference>
<dbReference type="AlphaFoldDB" id="G0N542"/>
<evidence type="ECO:0000256" key="1">
    <source>
        <dbReference type="ARBA" id="ARBA00022527"/>
    </source>
</evidence>
<sequence length="449" mass="52900">MSFHGTYSYNGLYKDNPARERYDKMKRKNYLIDGRSPLGYINPGNTPREFILTYGYLLSPYEMKEISKYGRLYCYPLHGSNLGQTEFEGLLTQLTKKTSGSHIDYRYQIKDRLGNYAFSADDMHLRKKVVVKLVKHRNTHQSYVFEELEMLLHLKSLDPDNVQNFVQIWDYGYFRGERYIVMNHYNTDLKNFMNEFYPNGIPLPMIAKMGRSILKAMVFLKQHQLIHGDIQPSNILLNHGNIFELKLCSFKQNKHIHLYNKQLTGLHYRSPECFCASQYKTTAIDMWAFACTIGEMVDNKIFLKGEHEQDQFYLYLEVLNLPPNEFIDSRSRYPYFFPEGICVANEPRHCSRNEKGEWEFHNYYYQIPAHRKHPGASPLKKRFTKEGQSDLNNFITRTIRWVPEKRLTPEHVLNINFFYEPTPTPTPAPSPKPTESEPEELSSPQNQNC</sequence>
<name>G0N542_CAEBE</name>
<keyword evidence="5" id="KW-0067">ATP-binding</keyword>
<dbReference type="InterPro" id="IPR011009">
    <property type="entry name" value="Kinase-like_dom_sf"/>
</dbReference>
<organism evidence="9">
    <name type="scientific">Caenorhabditis brenneri</name>
    <name type="common">Nematode worm</name>
    <dbReference type="NCBI Taxonomy" id="135651"/>
    <lineage>
        <taxon>Eukaryota</taxon>
        <taxon>Metazoa</taxon>
        <taxon>Ecdysozoa</taxon>
        <taxon>Nematoda</taxon>
        <taxon>Chromadorea</taxon>
        <taxon>Rhabditida</taxon>
        <taxon>Rhabditina</taxon>
        <taxon>Rhabditomorpha</taxon>
        <taxon>Rhabditoidea</taxon>
        <taxon>Rhabditidae</taxon>
        <taxon>Peloderinae</taxon>
        <taxon>Caenorhabditis</taxon>
    </lineage>
</organism>
<evidence type="ECO:0000313" key="9">
    <source>
        <dbReference type="Proteomes" id="UP000008068"/>
    </source>
</evidence>
<dbReference type="EMBL" id="GL379839">
    <property type="protein sequence ID" value="EGT52954.1"/>
    <property type="molecule type" value="Genomic_DNA"/>
</dbReference>
<dbReference type="OrthoDB" id="5872068at2759"/>
<dbReference type="GO" id="GO:0005737">
    <property type="term" value="C:cytoplasm"/>
    <property type="evidence" value="ECO:0007669"/>
    <property type="project" value="TreeGrafter"/>
</dbReference>
<proteinExistence type="predicted"/>
<dbReference type="PANTHER" id="PTHR24058:SF112">
    <property type="entry name" value="DUAL SPECIFICITY TYROSINE-PHOSPHORYLATION-REGULATED KINASE 3 HOMOLOG-RELATED"/>
    <property type="match status" value="1"/>
</dbReference>
<keyword evidence="9" id="KW-1185">Reference proteome</keyword>
<dbReference type="GO" id="GO:0004674">
    <property type="term" value="F:protein serine/threonine kinase activity"/>
    <property type="evidence" value="ECO:0007669"/>
    <property type="project" value="UniProtKB-KW"/>
</dbReference>
<feature type="region of interest" description="Disordered" evidence="6">
    <location>
        <begin position="418"/>
        <end position="449"/>
    </location>
</feature>
<evidence type="ECO:0000259" key="7">
    <source>
        <dbReference type="PROSITE" id="PS50011"/>
    </source>
</evidence>
<evidence type="ECO:0000313" key="8">
    <source>
        <dbReference type="EMBL" id="EGT52954.1"/>
    </source>
</evidence>
<gene>
    <name evidence="8" type="ORF">CAEBREN_22851</name>
</gene>
<dbReference type="HOGENOM" id="CLU_000288_5_15_1"/>
<dbReference type="InParanoid" id="G0N542"/>
<dbReference type="Pfam" id="PF00069">
    <property type="entry name" value="Pkinase"/>
    <property type="match status" value="1"/>
</dbReference>
<reference evidence="9" key="1">
    <citation type="submission" date="2011-07" db="EMBL/GenBank/DDBJ databases">
        <authorList>
            <consortium name="Caenorhabditis brenneri Sequencing and Analysis Consortium"/>
            <person name="Wilson R.K."/>
        </authorList>
    </citation>
    <scope>NUCLEOTIDE SEQUENCE [LARGE SCALE GENOMIC DNA]</scope>
    <source>
        <strain evidence="9">PB2801</strain>
    </source>
</reference>
<keyword evidence="3" id="KW-0547">Nucleotide-binding</keyword>
<evidence type="ECO:0000256" key="4">
    <source>
        <dbReference type="ARBA" id="ARBA00022777"/>
    </source>
</evidence>
<dbReference type="GO" id="GO:0005856">
    <property type="term" value="C:cytoskeleton"/>
    <property type="evidence" value="ECO:0007669"/>
    <property type="project" value="TreeGrafter"/>
</dbReference>
<dbReference type="FunCoup" id="G0N542">
    <property type="interactions" value="36"/>
</dbReference>
<evidence type="ECO:0000256" key="3">
    <source>
        <dbReference type="ARBA" id="ARBA00022741"/>
    </source>
</evidence>
<dbReference type="eggNOG" id="KOG0667">
    <property type="taxonomic scope" value="Eukaryota"/>
</dbReference>
<keyword evidence="4" id="KW-0418">Kinase</keyword>
<dbReference type="InterPro" id="IPR000719">
    <property type="entry name" value="Prot_kinase_dom"/>
</dbReference>
<dbReference type="PROSITE" id="PS50011">
    <property type="entry name" value="PROTEIN_KINASE_DOM"/>
    <property type="match status" value="1"/>
</dbReference>
<dbReference type="InterPro" id="IPR050494">
    <property type="entry name" value="Ser_Thr_dual-spec_kinase"/>
</dbReference>
<dbReference type="OMA" id="DQTVYPN"/>
<dbReference type="GO" id="GO:0005524">
    <property type="term" value="F:ATP binding"/>
    <property type="evidence" value="ECO:0007669"/>
    <property type="project" value="UniProtKB-KW"/>
</dbReference>
<dbReference type="Gene3D" id="3.30.200.20">
    <property type="entry name" value="Phosphorylase Kinase, domain 1"/>
    <property type="match status" value="1"/>
</dbReference>
<evidence type="ECO:0000256" key="2">
    <source>
        <dbReference type="ARBA" id="ARBA00022679"/>
    </source>
</evidence>
<keyword evidence="1" id="KW-0723">Serine/threonine-protein kinase</keyword>
<evidence type="ECO:0000256" key="6">
    <source>
        <dbReference type="SAM" id="MobiDB-lite"/>
    </source>
</evidence>
<dbReference type="GO" id="GO:0005634">
    <property type="term" value="C:nucleus"/>
    <property type="evidence" value="ECO:0007669"/>
    <property type="project" value="TreeGrafter"/>
</dbReference>
<dbReference type="SUPFAM" id="SSF56112">
    <property type="entry name" value="Protein kinase-like (PK-like)"/>
    <property type="match status" value="1"/>
</dbReference>
<protein>
    <recommendedName>
        <fullName evidence="7">Protein kinase domain-containing protein</fullName>
    </recommendedName>
</protein>
<feature type="domain" description="Protein kinase" evidence="7">
    <location>
        <begin position="107"/>
        <end position="418"/>
    </location>
</feature>
<feature type="compositionally biased region" description="Pro residues" evidence="6">
    <location>
        <begin position="422"/>
        <end position="432"/>
    </location>
</feature>
<dbReference type="Proteomes" id="UP000008068">
    <property type="component" value="Unassembled WGS sequence"/>
</dbReference>
<accession>G0N542</accession>
<keyword evidence="2" id="KW-0808">Transferase</keyword>